<proteinExistence type="predicted"/>
<organism evidence="1 2">
    <name type="scientific">Streptomyces viridochromogenes</name>
    <dbReference type="NCBI Taxonomy" id="1938"/>
    <lineage>
        <taxon>Bacteria</taxon>
        <taxon>Bacillati</taxon>
        <taxon>Actinomycetota</taxon>
        <taxon>Actinomycetes</taxon>
        <taxon>Kitasatosporales</taxon>
        <taxon>Streptomycetaceae</taxon>
        <taxon>Streptomyces</taxon>
    </lineage>
</organism>
<accession>A0A0J7YTQ2</accession>
<reference evidence="1 2" key="1">
    <citation type="submission" date="2015-06" db="EMBL/GenBank/DDBJ databases">
        <authorList>
            <person name="Ju K.-S."/>
            <person name="Doroghazi J.R."/>
            <person name="Metcalf W.W."/>
        </authorList>
    </citation>
    <scope>NUCLEOTIDE SEQUENCE [LARGE SCALE GENOMIC DNA]</scope>
    <source>
        <strain evidence="1 2">NRRL 3414</strain>
    </source>
</reference>
<gene>
    <name evidence="1" type="ORF">ACM01_44905</name>
</gene>
<comment type="caution">
    <text evidence="1">The sequence shown here is derived from an EMBL/GenBank/DDBJ whole genome shotgun (WGS) entry which is preliminary data.</text>
</comment>
<evidence type="ECO:0000313" key="1">
    <source>
        <dbReference type="EMBL" id="KMS66837.1"/>
    </source>
</evidence>
<dbReference type="PATRIC" id="fig|1938.3.peg.1511"/>
<dbReference type="EMBL" id="LFNT01000132">
    <property type="protein sequence ID" value="KMS66837.1"/>
    <property type="molecule type" value="Genomic_DNA"/>
</dbReference>
<protein>
    <submittedName>
        <fullName evidence="1">Uncharacterized protein</fullName>
    </submittedName>
</protein>
<dbReference type="AlphaFoldDB" id="A0A0J7YTQ2"/>
<dbReference type="Proteomes" id="UP000037432">
    <property type="component" value="Unassembled WGS sequence"/>
</dbReference>
<sequence>MRADDVPMKLYVMGALTLEFKGNTHLIAQTGPDGLVLGVRGVWMEADTSPSTPNSGLIIALKMPNATLKPSSVLQKATGGDLEMLLHAPVTVEVIDKATGEATLVGSTGPTQDATPGASDVKAFNGIAGPLSALLDSALKITCLNPETNVIVCRVNTDNTPYSG</sequence>
<evidence type="ECO:0000313" key="2">
    <source>
        <dbReference type="Proteomes" id="UP000037432"/>
    </source>
</evidence>
<name>A0A0J7YTQ2_STRVR</name>